<evidence type="ECO:0000313" key="4">
    <source>
        <dbReference type="Proteomes" id="UP000016931"/>
    </source>
</evidence>
<dbReference type="OrthoDB" id="654211at2759"/>
<dbReference type="InterPro" id="IPR013087">
    <property type="entry name" value="Znf_C2H2_type"/>
</dbReference>
<sequence length="105" mass="12362">MSKWAHRNSSGTWSCAYPGCTSQSRFKRGCDVRKHYKRHTKSFYCRHQGCPQAVEGGFSSKKDRARHEGKHNPVIVCEWEGCGRLFSRQDNMKDHVRRLHKRRVQ</sequence>
<evidence type="ECO:0000313" key="3">
    <source>
        <dbReference type="EMBL" id="EMF08765.1"/>
    </source>
</evidence>
<dbReference type="PROSITE" id="PS00028">
    <property type="entry name" value="ZINC_FINGER_C2H2_1"/>
    <property type="match status" value="1"/>
</dbReference>
<name>M3CA77_SPHMS</name>
<dbReference type="STRING" id="692275.M3CA77"/>
<keyword evidence="1" id="KW-0479">Metal-binding</keyword>
<dbReference type="InterPro" id="IPR036236">
    <property type="entry name" value="Znf_C2H2_sf"/>
</dbReference>
<evidence type="ECO:0000256" key="1">
    <source>
        <dbReference type="PROSITE-ProRule" id="PRU00042"/>
    </source>
</evidence>
<keyword evidence="4" id="KW-1185">Reference proteome</keyword>
<dbReference type="OMA" id="VIVCEWE"/>
<dbReference type="GeneID" id="27906379"/>
<dbReference type="HOGENOM" id="CLU_154008_0_0_1"/>
<dbReference type="GO" id="GO:0008270">
    <property type="term" value="F:zinc ion binding"/>
    <property type="evidence" value="ECO:0007669"/>
    <property type="project" value="UniProtKB-KW"/>
</dbReference>
<protein>
    <recommendedName>
        <fullName evidence="2">C2H2-type domain-containing protein</fullName>
    </recommendedName>
</protein>
<dbReference type="GO" id="GO:0006357">
    <property type="term" value="P:regulation of transcription by RNA polymerase II"/>
    <property type="evidence" value="ECO:0007669"/>
    <property type="project" value="TreeGrafter"/>
</dbReference>
<dbReference type="SMART" id="SM00355">
    <property type="entry name" value="ZnF_C2H2"/>
    <property type="match status" value="3"/>
</dbReference>
<evidence type="ECO:0000259" key="2">
    <source>
        <dbReference type="PROSITE" id="PS50157"/>
    </source>
</evidence>
<proteinExistence type="predicted"/>
<dbReference type="RefSeq" id="XP_016756886.1">
    <property type="nucleotide sequence ID" value="XM_016909242.1"/>
</dbReference>
<dbReference type="Gene3D" id="3.30.160.60">
    <property type="entry name" value="Classic Zinc Finger"/>
    <property type="match status" value="1"/>
</dbReference>
<dbReference type="PANTHER" id="PTHR46179:SF19">
    <property type="entry name" value="C2H2 FINGER DOMAIN TRANSCRIPTION FACTOR (EUROFUNG)-RELATED"/>
    <property type="match status" value="1"/>
</dbReference>
<reference evidence="3 4" key="1">
    <citation type="journal article" date="2012" name="PLoS Pathog.">
        <title>Diverse lifestyles and strategies of plant pathogenesis encoded in the genomes of eighteen Dothideomycetes fungi.</title>
        <authorList>
            <person name="Ohm R.A."/>
            <person name="Feau N."/>
            <person name="Henrissat B."/>
            <person name="Schoch C.L."/>
            <person name="Horwitz B.A."/>
            <person name="Barry K.W."/>
            <person name="Condon B.J."/>
            <person name="Copeland A.C."/>
            <person name="Dhillon B."/>
            <person name="Glaser F."/>
            <person name="Hesse C.N."/>
            <person name="Kosti I."/>
            <person name="LaButti K."/>
            <person name="Lindquist E.A."/>
            <person name="Lucas S."/>
            <person name="Salamov A.A."/>
            <person name="Bradshaw R.E."/>
            <person name="Ciuffetti L."/>
            <person name="Hamelin R.C."/>
            <person name="Kema G.H.J."/>
            <person name="Lawrence C."/>
            <person name="Scott J.A."/>
            <person name="Spatafora J.W."/>
            <person name="Turgeon B.G."/>
            <person name="de Wit P.J.G.M."/>
            <person name="Zhong S."/>
            <person name="Goodwin S.B."/>
            <person name="Grigoriev I.V."/>
        </authorList>
    </citation>
    <scope>NUCLEOTIDE SEQUENCE [LARGE SCALE GENOMIC DNA]</scope>
    <source>
        <strain evidence="3 4">SO2202</strain>
    </source>
</reference>
<dbReference type="AlphaFoldDB" id="M3CA77"/>
<dbReference type="Proteomes" id="UP000016931">
    <property type="component" value="Unassembled WGS sequence"/>
</dbReference>
<dbReference type="PANTHER" id="PTHR46179">
    <property type="entry name" value="ZINC FINGER PROTEIN"/>
    <property type="match status" value="1"/>
</dbReference>
<dbReference type="PROSITE" id="PS50157">
    <property type="entry name" value="ZINC_FINGER_C2H2_2"/>
    <property type="match status" value="1"/>
</dbReference>
<feature type="domain" description="C2H2-type" evidence="2">
    <location>
        <begin position="75"/>
        <end position="105"/>
    </location>
</feature>
<dbReference type="EMBL" id="KB456270">
    <property type="protein sequence ID" value="EMF08765.1"/>
    <property type="molecule type" value="Genomic_DNA"/>
</dbReference>
<dbReference type="eggNOG" id="ENOG502STQI">
    <property type="taxonomic scope" value="Eukaryota"/>
</dbReference>
<gene>
    <name evidence="3" type="ORF">SEPMUDRAFT_52826</name>
</gene>
<organism evidence="3 4">
    <name type="scientific">Sphaerulina musiva (strain SO2202)</name>
    <name type="common">Poplar stem canker fungus</name>
    <name type="synonym">Septoria musiva</name>
    <dbReference type="NCBI Taxonomy" id="692275"/>
    <lineage>
        <taxon>Eukaryota</taxon>
        <taxon>Fungi</taxon>
        <taxon>Dikarya</taxon>
        <taxon>Ascomycota</taxon>
        <taxon>Pezizomycotina</taxon>
        <taxon>Dothideomycetes</taxon>
        <taxon>Dothideomycetidae</taxon>
        <taxon>Mycosphaerellales</taxon>
        <taxon>Mycosphaerellaceae</taxon>
        <taxon>Sphaerulina</taxon>
    </lineage>
</organism>
<dbReference type="SUPFAM" id="SSF57667">
    <property type="entry name" value="beta-beta-alpha zinc fingers"/>
    <property type="match status" value="1"/>
</dbReference>
<keyword evidence="1" id="KW-0863">Zinc-finger</keyword>
<keyword evidence="1" id="KW-0862">Zinc</keyword>
<dbReference type="GO" id="GO:0005634">
    <property type="term" value="C:nucleus"/>
    <property type="evidence" value="ECO:0007669"/>
    <property type="project" value="TreeGrafter"/>
</dbReference>
<accession>M3CA77</accession>
<dbReference type="InterPro" id="IPR051061">
    <property type="entry name" value="Zinc_finger_trans_reg"/>
</dbReference>